<dbReference type="CDD" id="cd00200">
    <property type="entry name" value="WD40"/>
    <property type="match status" value="1"/>
</dbReference>
<dbReference type="InterPro" id="IPR001632">
    <property type="entry name" value="WD40_G-protein_beta-like"/>
</dbReference>
<reference evidence="6" key="1">
    <citation type="submission" date="2022-04" db="EMBL/GenBank/DDBJ databases">
        <authorList>
            <person name="Xu L."/>
            <person name="Lv Z."/>
        </authorList>
    </citation>
    <scope>NUCLEOTIDE SEQUENCE</scope>
    <source>
        <strain evidence="6">LV_2022a</strain>
    </source>
</reference>
<evidence type="ECO:0000256" key="5">
    <source>
        <dbReference type="PROSITE-ProRule" id="PRU00221"/>
    </source>
</evidence>
<dbReference type="PIRSF" id="PIRSF002394">
    <property type="entry name" value="GN-bd_beta"/>
    <property type="match status" value="1"/>
</dbReference>
<evidence type="ECO:0000313" key="6">
    <source>
        <dbReference type="EMBL" id="KAK4476281.1"/>
    </source>
</evidence>
<dbReference type="SMART" id="SM00320">
    <property type="entry name" value="WD40"/>
    <property type="match status" value="7"/>
</dbReference>
<feature type="repeat" description="WD" evidence="5">
    <location>
        <begin position="256"/>
        <end position="298"/>
    </location>
</feature>
<evidence type="ECO:0000256" key="2">
    <source>
        <dbReference type="ARBA" id="ARBA00022574"/>
    </source>
</evidence>
<dbReference type="AlphaFoldDB" id="A0AAE1ZLF0"/>
<feature type="repeat" description="WD" evidence="5">
    <location>
        <begin position="343"/>
        <end position="377"/>
    </location>
</feature>
<reference evidence="6" key="2">
    <citation type="journal article" date="2023" name="Infect Dis Poverty">
        <title>Chromosome-scale genome of the human blood fluke Schistosoma mekongi and its implications for public health.</title>
        <authorList>
            <person name="Zhou M."/>
            <person name="Xu L."/>
            <person name="Xu D."/>
            <person name="Chen W."/>
            <person name="Khan J."/>
            <person name="Hu Y."/>
            <person name="Huang H."/>
            <person name="Wei H."/>
            <person name="Zhang Y."/>
            <person name="Chusongsang P."/>
            <person name="Tanasarnprasert K."/>
            <person name="Hu X."/>
            <person name="Limpanont Y."/>
            <person name="Lv Z."/>
        </authorList>
    </citation>
    <scope>NUCLEOTIDE SEQUENCE</scope>
    <source>
        <strain evidence="6">LV_2022a</strain>
    </source>
</reference>
<protein>
    <submittedName>
        <fullName evidence="6">Uncharacterized protein</fullName>
    </submittedName>
</protein>
<dbReference type="GO" id="GO:0007165">
    <property type="term" value="P:signal transduction"/>
    <property type="evidence" value="ECO:0007669"/>
    <property type="project" value="UniProtKB-KW"/>
</dbReference>
<dbReference type="PANTHER" id="PTHR19850">
    <property type="entry name" value="GUANINE NUCLEOTIDE-BINDING PROTEIN BETA G PROTEIN BETA"/>
    <property type="match status" value="1"/>
</dbReference>
<dbReference type="PROSITE" id="PS50294">
    <property type="entry name" value="WD_REPEATS_REGION"/>
    <property type="match status" value="4"/>
</dbReference>
<dbReference type="Pfam" id="PF25391">
    <property type="entry name" value="WD40_Gbeta"/>
    <property type="match status" value="1"/>
</dbReference>
<evidence type="ECO:0000313" key="7">
    <source>
        <dbReference type="Proteomes" id="UP001292079"/>
    </source>
</evidence>
<keyword evidence="2 5" id="KW-0853">WD repeat</keyword>
<dbReference type="InterPro" id="IPR036322">
    <property type="entry name" value="WD40_repeat_dom_sf"/>
</dbReference>
<dbReference type="InterPro" id="IPR020472">
    <property type="entry name" value="WD40_PAC1"/>
</dbReference>
<comment type="caution">
    <text evidence="6">The sequence shown here is derived from an EMBL/GenBank/DDBJ whole genome shotgun (WGS) entry which is preliminary data.</text>
</comment>
<organism evidence="6 7">
    <name type="scientific">Schistosoma mekongi</name>
    <name type="common">Parasitic worm</name>
    <dbReference type="NCBI Taxonomy" id="38744"/>
    <lineage>
        <taxon>Eukaryota</taxon>
        <taxon>Metazoa</taxon>
        <taxon>Spiralia</taxon>
        <taxon>Lophotrochozoa</taxon>
        <taxon>Platyhelminthes</taxon>
        <taxon>Trematoda</taxon>
        <taxon>Digenea</taxon>
        <taxon>Strigeidida</taxon>
        <taxon>Schistosomatoidea</taxon>
        <taxon>Schistosomatidae</taxon>
        <taxon>Schistosoma</taxon>
    </lineage>
</organism>
<dbReference type="Proteomes" id="UP001292079">
    <property type="component" value="Unassembled WGS sequence"/>
</dbReference>
<dbReference type="PRINTS" id="PR00320">
    <property type="entry name" value="GPROTEINBRPT"/>
</dbReference>
<gene>
    <name evidence="6" type="ORF">MN116_001485</name>
</gene>
<dbReference type="PRINTS" id="PR00319">
    <property type="entry name" value="GPROTEINB"/>
</dbReference>
<feature type="repeat" description="WD" evidence="5">
    <location>
        <begin position="172"/>
        <end position="212"/>
    </location>
</feature>
<dbReference type="SUPFAM" id="SSF50978">
    <property type="entry name" value="WD40 repeat-like"/>
    <property type="match status" value="1"/>
</dbReference>
<feature type="repeat" description="WD" evidence="5">
    <location>
        <begin position="84"/>
        <end position="125"/>
    </location>
</feature>
<dbReference type="InterPro" id="IPR016346">
    <property type="entry name" value="G-protein_beta_1-5"/>
</dbReference>
<proteinExistence type="inferred from homology"/>
<keyword evidence="3" id="KW-0677">Repeat</keyword>
<comment type="similarity">
    <text evidence="1">Belongs to the WD repeat G protein beta family.</text>
</comment>
<dbReference type="InterPro" id="IPR001680">
    <property type="entry name" value="WD40_rpt"/>
</dbReference>
<dbReference type="InterPro" id="IPR015943">
    <property type="entry name" value="WD40/YVTN_repeat-like_dom_sf"/>
</dbReference>
<name>A0AAE1ZLF0_SCHME</name>
<dbReference type="EMBL" id="JALJAT010000001">
    <property type="protein sequence ID" value="KAK4476281.1"/>
    <property type="molecule type" value="Genomic_DNA"/>
</dbReference>
<keyword evidence="7" id="KW-1185">Reference proteome</keyword>
<evidence type="ECO:0000256" key="1">
    <source>
        <dbReference type="ARBA" id="ARBA00009768"/>
    </source>
</evidence>
<accession>A0AAE1ZLF0</accession>
<evidence type="ECO:0000256" key="3">
    <source>
        <dbReference type="ARBA" id="ARBA00022737"/>
    </source>
</evidence>
<dbReference type="PROSITE" id="PS50082">
    <property type="entry name" value="WD_REPEATS_2"/>
    <property type="match status" value="5"/>
</dbReference>
<dbReference type="Gene3D" id="2.130.10.10">
    <property type="entry name" value="YVTN repeat-like/Quinoprotein amine dehydrogenase"/>
    <property type="match status" value="1"/>
</dbReference>
<feature type="repeat" description="WD" evidence="5">
    <location>
        <begin position="213"/>
        <end position="255"/>
    </location>
</feature>
<keyword evidence="4" id="KW-0807">Transducer</keyword>
<sequence>MMDAAQQIIYNSDLSQASNRAGSIASGGYNEEISEEEKALDAEILNLKTSITNAQKAVADTDFYKMTENVPELGRIKFKVRKHLRGHLAKVTSIQWASDNQLLLSASQDGKLIVWDTFSGKKIHMITLKTAWVIGCAFAPSMNFVASGGLDNVISYFSLKSQDGTAEFVREFTGHSGYIACVRFIDDNRFLSCSGDKTCALWDIEKSKIITSFLGHSNDVNAIAISKQMPNLFVSASSDRTCRLWDLRFSEGMQYFEGHQQDVNGVDFFPVNSYAFASSSDDGSCHLWDLRADQAIGVYIDDFINCGSSSVAISKSGRLLLAGYDDFNCHVWDLLREERVGIMSAHENRISCVIVSDSGIGVATGSWDSNCLIWTAK</sequence>
<evidence type="ECO:0000256" key="4">
    <source>
        <dbReference type="ARBA" id="ARBA00023224"/>
    </source>
</evidence>